<protein>
    <recommendedName>
        <fullName evidence="4">NERD domain-containing protein</fullName>
    </recommendedName>
</protein>
<feature type="transmembrane region" description="Helical" evidence="1">
    <location>
        <begin position="12"/>
        <end position="33"/>
    </location>
</feature>
<dbReference type="AlphaFoldDB" id="M1E6L6"/>
<evidence type="ECO:0000313" key="2">
    <source>
        <dbReference type="EMBL" id="AEE14085.1"/>
    </source>
</evidence>
<keyword evidence="3" id="KW-1185">Reference proteome</keyword>
<reference evidence="2 3" key="1">
    <citation type="submission" date="2011-04" db="EMBL/GenBank/DDBJ databases">
        <title>The complete genome of Thermodesulfobium narugense DSM 14796.</title>
        <authorList>
            <consortium name="US DOE Joint Genome Institute (JGI-PGF)"/>
            <person name="Lucas S."/>
            <person name="Han J."/>
            <person name="Lapidus A."/>
            <person name="Bruce D."/>
            <person name="Goodwin L."/>
            <person name="Pitluck S."/>
            <person name="Peters L."/>
            <person name="Kyrpides N."/>
            <person name="Mavromatis K."/>
            <person name="Pagani I."/>
            <person name="Ivanova N."/>
            <person name="Ovchinnikova G."/>
            <person name="Zhang X."/>
            <person name="Saunders L."/>
            <person name="Detter J.C."/>
            <person name="Tapia R."/>
            <person name="Han C."/>
            <person name="Land M."/>
            <person name="Hauser L."/>
            <person name="Markowitz V."/>
            <person name="Cheng J.-F."/>
            <person name="Hugenholtz P."/>
            <person name="Woyke T."/>
            <person name="Wu D."/>
            <person name="Spring S."/>
            <person name="Schroeder M."/>
            <person name="Brambilla E."/>
            <person name="Klenk H.-P."/>
            <person name="Eisen J.A."/>
        </authorList>
    </citation>
    <scope>NUCLEOTIDE SEQUENCE [LARGE SCALE GENOMIC DNA]</scope>
    <source>
        <strain evidence="2 3">DSM 14796</strain>
    </source>
</reference>
<sequence>MSEIDQQELRKYIRKNSLLIAIVSVFFTVILFLSDYLDQGPMFKLIILSLSILAIILILSRAYKNRNMSFISDNLRTKPYRITEELGKELETIPENSLVYTHFPGKYGDILYLLVILGSGIYIINVCYTKGSFSIKNNEFFLDNAKPKRDILTMSLKNKVWLEEEIRKNLKVDVNVFSLIVFVNSDINGVFELNNVYLMNRESLANFLKAKRDFQINIKDISKLLRKIVEKYSLKE</sequence>
<dbReference type="Proteomes" id="UP000011765">
    <property type="component" value="Chromosome"/>
</dbReference>
<organism evidence="2 3">
    <name type="scientific">Thermodesulfobium narugense DSM 14796</name>
    <dbReference type="NCBI Taxonomy" id="747365"/>
    <lineage>
        <taxon>Bacteria</taxon>
        <taxon>Pseudomonadati</taxon>
        <taxon>Thermodesulfobiota</taxon>
        <taxon>Thermodesulfobiia</taxon>
        <taxon>Thermodesulfobiales</taxon>
        <taxon>Thermodesulfobiaceae</taxon>
        <taxon>Thermodesulfobium</taxon>
    </lineage>
</organism>
<feature type="transmembrane region" description="Helical" evidence="1">
    <location>
        <begin position="110"/>
        <end position="128"/>
    </location>
</feature>
<evidence type="ECO:0000256" key="1">
    <source>
        <dbReference type="SAM" id="Phobius"/>
    </source>
</evidence>
<dbReference type="EMBL" id="CP002690">
    <property type="protein sequence ID" value="AEE14085.1"/>
    <property type="molecule type" value="Genomic_DNA"/>
</dbReference>
<dbReference type="HOGENOM" id="CLU_1174985_0_0_9"/>
<name>M1E6L6_9BACT</name>
<dbReference type="KEGG" id="tnr:Thena_0444"/>
<dbReference type="OrthoDB" id="9820219at2"/>
<dbReference type="STRING" id="747365.Thena_0444"/>
<dbReference type="RefSeq" id="WP_013755813.1">
    <property type="nucleotide sequence ID" value="NC_015499.1"/>
</dbReference>
<keyword evidence="1" id="KW-0812">Transmembrane</keyword>
<proteinExistence type="predicted"/>
<accession>M1E6L6</accession>
<keyword evidence="1" id="KW-1133">Transmembrane helix</keyword>
<feature type="transmembrane region" description="Helical" evidence="1">
    <location>
        <begin position="45"/>
        <end position="63"/>
    </location>
</feature>
<keyword evidence="1" id="KW-0472">Membrane</keyword>
<gene>
    <name evidence="2" type="ORF">Thena_0444</name>
</gene>
<evidence type="ECO:0008006" key="4">
    <source>
        <dbReference type="Google" id="ProtNLM"/>
    </source>
</evidence>
<evidence type="ECO:0000313" key="3">
    <source>
        <dbReference type="Proteomes" id="UP000011765"/>
    </source>
</evidence>